<name>I0V4X0_9PSEU</name>
<evidence type="ECO:0000256" key="6">
    <source>
        <dbReference type="ARBA" id="ARBA00011447"/>
    </source>
</evidence>
<dbReference type="FunFam" id="3.40.50.1100:FF:000005">
    <property type="entry name" value="Threonine dehydratase catabolic"/>
    <property type="match status" value="1"/>
</dbReference>
<dbReference type="InterPro" id="IPR001926">
    <property type="entry name" value="TrpB-like_PALP"/>
</dbReference>
<dbReference type="PROSITE" id="PS00165">
    <property type="entry name" value="DEHYDRATASE_SER_THR"/>
    <property type="match status" value="1"/>
</dbReference>
<dbReference type="InterPro" id="IPR045865">
    <property type="entry name" value="ACT-like_dom_sf"/>
</dbReference>
<dbReference type="CDD" id="cd01562">
    <property type="entry name" value="Thr-dehyd"/>
    <property type="match status" value="1"/>
</dbReference>
<comment type="pathway">
    <text evidence="3">Amino-acid biosynthesis; L-isoleucine biosynthesis; 2-oxobutanoate from L-threonine: step 1/1.</text>
</comment>
<evidence type="ECO:0000313" key="16">
    <source>
        <dbReference type="EMBL" id="EID55173.1"/>
    </source>
</evidence>
<dbReference type="EC" id="4.3.1.19" evidence="7"/>
<dbReference type="GO" id="GO:0009097">
    <property type="term" value="P:isoleucine biosynthetic process"/>
    <property type="evidence" value="ECO:0007669"/>
    <property type="project" value="UniProtKB-UniPathway"/>
</dbReference>
<dbReference type="UniPathway" id="UPA00047">
    <property type="reaction ID" value="UER00054"/>
</dbReference>
<keyword evidence="10" id="KW-0100">Branched-chain amino acid biosynthesis</keyword>
<evidence type="ECO:0000313" key="17">
    <source>
        <dbReference type="Proteomes" id="UP000004691"/>
    </source>
</evidence>
<dbReference type="Gene3D" id="3.30.70.260">
    <property type="match status" value="1"/>
</dbReference>
<keyword evidence="17" id="KW-1185">Reference proteome</keyword>
<dbReference type="InterPro" id="IPR002912">
    <property type="entry name" value="ACT_dom"/>
</dbReference>
<evidence type="ECO:0000256" key="14">
    <source>
        <dbReference type="ARBA" id="ARBA00031427"/>
    </source>
</evidence>
<dbReference type="NCBIfam" id="TIGR01127">
    <property type="entry name" value="ilvA_1Cterm"/>
    <property type="match status" value="1"/>
</dbReference>
<dbReference type="Proteomes" id="UP000004691">
    <property type="component" value="Unassembled WGS sequence"/>
</dbReference>
<dbReference type="PROSITE" id="PS51671">
    <property type="entry name" value="ACT"/>
    <property type="match status" value="1"/>
</dbReference>
<evidence type="ECO:0000256" key="12">
    <source>
        <dbReference type="ARBA" id="ARBA00023239"/>
    </source>
</evidence>
<evidence type="ECO:0000256" key="7">
    <source>
        <dbReference type="ARBA" id="ARBA00012096"/>
    </source>
</evidence>
<gene>
    <name evidence="16" type="ORF">SacxiDRAFT_2961</name>
</gene>
<dbReference type="EMBL" id="JH636049">
    <property type="protein sequence ID" value="EID55173.1"/>
    <property type="molecule type" value="Genomic_DNA"/>
</dbReference>
<dbReference type="STRING" id="882086.SacxiDRAFT_2961"/>
<dbReference type="Gene3D" id="3.40.50.1100">
    <property type="match status" value="2"/>
</dbReference>
<dbReference type="PANTHER" id="PTHR48078:SF6">
    <property type="entry name" value="L-THREONINE DEHYDRATASE CATABOLIC TDCB"/>
    <property type="match status" value="1"/>
</dbReference>
<evidence type="ECO:0000259" key="15">
    <source>
        <dbReference type="PROSITE" id="PS51671"/>
    </source>
</evidence>
<keyword evidence="11" id="KW-0663">Pyridoxal phosphate</keyword>
<dbReference type="PANTHER" id="PTHR48078">
    <property type="entry name" value="THREONINE DEHYDRATASE, MITOCHONDRIAL-RELATED"/>
    <property type="match status" value="1"/>
</dbReference>
<feature type="domain" description="ACT" evidence="15">
    <location>
        <begin position="339"/>
        <end position="412"/>
    </location>
</feature>
<dbReference type="CDD" id="cd04886">
    <property type="entry name" value="ACT_ThrD-II-like"/>
    <property type="match status" value="1"/>
</dbReference>
<evidence type="ECO:0000256" key="8">
    <source>
        <dbReference type="ARBA" id="ARBA00022248"/>
    </source>
</evidence>
<dbReference type="GO" id="GO:0004794">
    <property type="term" value="F:threonine deaminase activity"/>
    <property type="evidence" value="ECO:0007669"/>
    <property type="project" value="UniProtKB-EC"/>
</dbReference>
<comment type="cofactor">
    <cofactor evidence="2">
        <name>pyridoxal 5'-phosphate</name>
        <dbReference type="ChEBI" id="CHEBI:597326"/>
    </cofactor>
</comment>
<evidence type="ECO:0000256" key="2">
    <source>
        <dbReference type="ARBA" id="ARBA00001933"/>
    </source>
</evidence>
<evidence type="ECO:0000256" key="13">
    <source>
        <dbReference type="ARBA" id="ARBA00025527"/>
    </source>
</evidence>
<dbReference type="InterPro" id="IPR044561">
    <property type="entry name" value="ACT_ThrD-II-like"/>
</dbReference>
<comment type="pathway">
    <text evidence="4">Amino-acid degradation; L-threonine degradation via propanoate pathway; propanoate from L-threonine: step 1/4.</text>
</comment>
<evidence type="ECO:0000256" key="5">
    <source>
        <dbReference type="ARBA" id="ARBA00010869"/>
    </source>
</evidence>
<dbReference type="FunFam" id="3.40.50.1100:FF:000007">
    <property type="entry name" value="L-threonine dehydratase catabolic TdcB"/>
    <property type="match status" value="1"/>
</dbReference>
<reference evidence="16 17" key="1">
    <citation type="submission" date="2012-01" db="EMBL/GenBank/DDBJ databases">
        <title>Improved High-Quality Draft sequence of Saccharomonospora xinjiangensis XJ-54.</title>
        <authorList>
            <consortium name="US DOE Joint Genome Institute"/>
            <person name="Lucas S."/>
            <person name="Han J."/>
            <person name="Lapidus A."/>
            <person name="Cheng J.-F."/>
            <person name="Goodwin L."/>
            <person name="Pitluck S."/>
            <person name="Peters L."/>
            <person name="Mikhailova N."/>
            <person name="Teshima H."/>
            <person name="Detter J.C."/>
            <person name="Han C."/>
            <person name="Tapia R."/>
            <person name="Land M."/>
            <person name="Hauser L."/>
            <person name="Kyrpides N."/>
            <person name="Ivanova N."/>
            <person name="Pagani I."/>
            <person name="Brambilla E.-M."/>
            <person name="Klenk H.-P."/>
            <person name="Woyke T."/>
        </authorList>
    </citation>
    <scope>NUCLEOTIDE SEQUENCE [LARGE SCALE GENOMIC DNA]</scope>
    <source>
        <strain evidence="16 17">XJ-54</strain>
    </source>
</reference>
<evidence type="ECO:0000256" key="9">
    <source>
        <dbReference type="ARBA" id="ARBA00022533"/>
    </source>
</evidence>
<organism evidence="16 17">
    <name type="scientific">Saccharomonospora xinjiangensis XJ-54</name>
    <dbReference type="NCBI Taxonomy" id="882086"/>
    <lineage>
        <taxon>Bacteria</taxon>
        <taxon>Bacillati</taxon>
        <taxon>Actinomycetota</taxon>
        <taxon>Actinomycetes</taxon>
        <taxon>Pseudonocardiales</taxon>
        <taxon>Pseudonocardiaceae</taxon>
        <taxon>Saccharomonospora</taxon>
    </lineage>
</organism>
<keyword evidence="9" id="KW-0021">Allosteric enzyme</keyword>
<dbReference type="InterPro" id="IPR036052">
    <property type="entry name" value="TrpB-like_PALP_sf"/>
</dbReference>
<proteinExistence type="inferred from homology"/>
<dbReference type="InterPro" id="IPR005789">
    <property type="entry name" value="Thr_deHydtase_catblc"/>
</dbReference>
<dbReference type="GO" id="GO:0030170">
    <property type="term" value="F:pyridoxal phosphate binding"/>
    <property type="evidence" value="ECO:0007669"/>
    <property type="project" value="InterPro"/>
</dbReference>
<keyword evidence="10" id="KW-0412">Isoleucine biosynthesis</keyword>
<evidence type="ECO:0000256" key="10">
    <source>
        <dbReference type="ARBA" id="ARBA00022624"/>
    </source>
</evidence>
<dbReference type="eggNOG" id="COG1171">
    <property type="taxonomic scope" value="Bacteria"/>
</dbReference>
<protein>
    <recommendedName>
        <fullName evidence="8">L-threonine dehydratase catabolic TdcB</fullName>
        <ecNumber evidence="7">4.3.1.19</ecNumber>
    </recommendedName>
    <alternativeName>
        <fullName evidence="14">Threonine deaminase</fullName>
    </alternativeName>
</protein>
<dbReference type="HOGENOM" id="CLU_021152_4_1_11"/>
<comment type="function">
    <text evidence="13">Catalyzes the anaerobic formation of alpha-ketobutyrate and ammonia from threonine in a two-step reaction. The first step involved a dehydration of threonine and a production of enamine intermediates (aminocrotonate), which tautomerizes to its imine form (iminobutyrate). Both intermediates are unstable and short-lived. The second step is the nonenzymatic hydrolysis of the enamine/imine intermediates to form 2-ketobutyrate and free ammonia. In the low water environment of the cell, the second step is accelerated by RidA.</text>
</comment>
<evidence type="ECO:0000256" key="4">
    <source>
        <dbReference type="ARBA" id="ARBA00004958"/>
    </source>
</evidence>
<sequence>MTLRAVTSSPFMGLVSVDTIREARRLLETIVRMTPMEHARDLERPQGGPVYLKCENLQRTGSFKIRGAYTRIHGLSEEERARGVVAASAGNHAQGVALAAALLGAKATVFMPQRAPLPKLAATRGYGADVHLHGESLEEALAEATAFAERTGAVFIHPFDHPDIIAGQGTVGLEILEQVPDVATVLVATGGGGLVGGVASAVKAVKPGVRVVGVQAEGAAAFPLSLSAGNPMRLERTQTMADGIAVGGPGPITFEHVRALVDDVVTVSEESLSRAVLLCLERRKLVVEPAGAAAVAALLEHPGVFEPPVVAVLSGGNVDPLLLLQIIQHGMTAAGRYLSLRLRVPDRPGSLAGLLSLVGELGANVMDVEHSRISGRLAMGEVEIALKLETRGPEHCADVAAQLQRAGYRVLV</sequence>
<keyword evidence="10" id="KW-0028">Amino-acid biosynthesis</keyword>
<comment type="subunit">
    <text evidence="6">In the native structure, TdcB is in a dimeric form, whereas in the TdcB-AMP complex, it exists in a tetrameric form (dimer of dimers).</text>
</comment>
<evidence type="ECO:0000256" key="3">
    <source>
        <dbReference type="ARBA" id="ARBA00004810"/>
    </source>
</evidence>
<dbReference type="GO" id="GO:0006565">
    <property type="term" value="P:L-serine catabolic process"/>
    <property type="evidence" value="ECO:0007669"/>
    <property type="project" value="TreeGrafter"/>
</dbReference>
<dbReference type="GO" id="GO:0006567">
    <property type="term" value="P:L-threonine catabolic process"/>
    <property type="evidence" value="ECO:0007669"/>
    <property type="project" value="InterPro"/>
</dbReference>
<dbReference type="AlphaFoldDB" id="I0V4X0"/>
<dbReference type="SUPFAM" id="SSF53686">
    <property type="entry name" value="Tryptophan synthase beta subunit-like PLP-dependent enzymes"/>
    <property type="match status" value="1"/>
</dbReference>
<dbReference type="SUPFAM" id="SSF55021">
    <property type="entry name" value="ACT-like"/>
    <property type="match status" value="1"/>
</dbReference>
<comment type="similarity">
    <text evidence="5">Belongs to the serine/threonine dehydratase family.</text>
</comment>
<keyword evidence="12" id="KW-0456">Lyase</keyword>
<dbReference type="Pfam" id="PF00291">
    <property type="entry name" value="PALP"/>
    <property type="match status" value="1"/>
</dbReference>
<dbReference type="InterPro" id="IPR000634">
    <property type="entry name" value="Ser/Thr_deHydtase_PyrdxlP-BS"/>
</dbReference>
<comment type="catalytic activity">
    <reaction evidence="1">
        <text>L-threonine = 2-oxobutanoate + NH4(+)</text>
        <dbReference type="Rhea" id="RHEA:22108"/>
        <dbReference type="ChEBI" id="CHEBI:16763"/>
        <dbReference type="ChEBI" id="CHEBI:28938"/>
        <dbReference type="ChEBI" id="CHEBI:57926"/>
        <dbReference type="EC" id="4.3.1.19"/>
    </reaction>
</comment>
<dbReference type="InterPro" id="IPR050147">
    <property type="entry name" value="Ser/Thr_Dehydratase"/>
</dbReference>
<accession>I0V4X0</accession>
<evidence type="ECO:0000256" key="11">
    <source>
        <dbReference type="ARBA" id="ARBA00022898"/>
    </source>
</evidence>
<dbReference type="GO" id="GO:0003941">
    <property type="term" value="F:L-serine ammonia-lyase activity"/>
    <property type="evidence" value="ECO:0007669"/>
    <property type="project" value="TreeGrafter"/>
</dbReference>
<evidence type="ECO:0000256" key="1">
    <source>
        <dbReference type="ARBA" id="ARBA00001274"/>
    </source>
</evidence>